<dbReference type="OrthoDB" id="10357590at2759"/>
<evidence type="ECO:0000313" key="1">
    <source>
        <dbReference type="EMBL" id="PON80734.1"/>
    </source>
</evidence>
<keyword evidence="2" id="KW-1185">Reference proteome</keyword>
<protein>
    <submittedName>
        <fullName evidence="1">Uncharacterized protein</fullName>
    </submittedName>
</protein>
<name>A0A2P5E5B2_PARAD</name>
<accession>A0A2P5E5B2</accession>
<comment type="caution">
    <text evidence="1">The sequence shown here is derived from an EMBL/GenBank/DDBJ whole genome shotgun (WGS) entry which is preliminary data.</text>
</comment>
<sequence length="61" mass="7021">MIGVGLELRWTYREARRDLESTNDEVWFDSVDSDAFKCEINEEGRVNASYARGTGKSRDAF</sequence>
<evidence type="ECO:0000313" key="2">
    <source>
        <dbReference type="Proteomes" id="UP000237105"/>
    </source>
</evidence>
<gene>
    <name evidence="1" type="ORF">PanWU01x14_002900</name>
</gene>
<dbReference type="AlphaFoldDB" id="A0A2P5E5B2"/>
<reference evidence="2" key="1">
    <citation type="submission" date="2016-06" db="EMBL/GenBank/DDBJ databases">
        <title>Parallel loss of symbiosis genes in relatives of nitrogen-fixing non-legume Parasponia.</title>
        <authorList>
            <person name="Van Velzen R."/>
            <person name="Holmer R."/>
            <person name="Bu F."/>
            <person name="Rutten L."/>
            <person name="Van Zeijl A."/>
            <person name="Liu W."/>
            <person name="Santuari L."/>
            <person name="Cao Q."/>
            <person name="Sharma T."/>
            <person name="Shen D."/>
            <person name="Roswanjaya Y."/>
            <person name="Wardhani T."/>
            <person name="Kalhor M.S."/>
            <person name="Jansen J."/>
            <person name="Van den Hoogen J."/>
            <person name="Gungor B."/>
            <person name="Hartog M."/>
            <person name="Hontelez J."/>
            <person name="Verver J."/>
            <person name="Yang W.-C."/>
            <person name="Schijlen E."/>
            <person name="Repin R."/>
            <person name="Schilthuizen M."/>
            <person name="Schranz E."/>
            <person name="Heidstra R."/>
            <person name="Miyata K."/>
            <person name="Fedorova E."/>
            <person name="Kohlen W."/>
            <person name="Bisseling T."/>
            <person name="Smit S."/>
            <person name="Geurts R."/>
        </authorList>
    </citation>
    <scope>NUCLEOTIDE SEQUENCE [LARGE SCALE GENOMIC DNA]</scope>
    <source>
        <strain evidence="2">cv. WU1-14</strain>
    </source>
</reference>
<dbReference type="Proteomes" id="UP000237105">
    <property type="component" value="Unassembled WGS sequence"/>
</dbReference>
<dbReference type="EMBL" id="JXTB01000001">
    <property type="protein sequence ID" value="PON80734.1"/>
    <property type="molecule type" value="Genomic_DNA"/>
</dbReference>
<organism evidence="1 2">
    <name type="scientific">Parasponia andersonii</name>
    <name type="common">Sponia andersonii</name>
    <dbReference type="NCBI Taxonomy" id="3476"/>
    <lineage>
        <taxon>Eukaryota</taxon>
        <taxon>Viridiplantae</taxon>
        <taxon>Streptophyta</taxon>
        <taxon>Embryophyta</taxon>
        <taxon>Tracheophyta</taxon>
        <taxon>Spermatophyta</taxon>
        <taxon>Magnoliopsida</taxon>
        <taxon>eudicotyledons</taxon>
        <taxon>Gunneridae</taxon>
        <taxon>Pentapetalae</taxon>
        <taxon>rosids</taxon>
        <taxon>fabids</taxon>
        <taxon>Rosales</taxon>
        <taxon>Cannabaceae</taxon>
        <taxon>Parasponia</taxon>
    </lineage>
</organism>
<proteinExistence type="predicted"/>